<dbReference type="EMBL" id="JAWDJW010007339">
    <property type="protein sequence ID" value="KAK3062335.1"/>
    <property type="molecule type" value="Genomic_DNA"/>
</dbReference>
<reference evidence="1" key="1">
    <citation type="submission" date="2024-09" db="EMBL/GenBank/DDBJ databases">
        <title>Black Yeasts Isolated from many extreme environments.</title>
        <authorList>
            <person name="Coleine C."/>
            <person name="Stajich J.E."/>
            <person name="Selbmann L."/>
        </authorList>
    </citation>
    <scope>NUCLEOTIDE SEQUENCE</scope>
    <source>
        <strain evidence="1">CCFEE 5737</strain>
    </source>
</reference>
<proteinExistence type="predicted"/>
<accession>A0ACC3D5Z3</accession>
<dbReference type="Proteomes" id="UP001186974">
    <property type="component" value="Unassembled WGS sequence"/>
</dbReference>
<evidence type="ECO:0000313" key="2">
    <source>
        <dbReference type="Proteomes" id="UP001186974"/>
    </source>
</evidence>
<keyword evidence="2" id="KW-1185">Reference proteome</keyword>
<sequence length="520" mass="56679">MESFEKEGLVQLKLTQLSLIETLDGPAAAVDRCGELLELFNRAFGNPYQNRGERTKTDLSRLSRSAQGTIKGSLFSRSRMSRKGNGSPTARTQRASVAPASRPTSTGGAFTASGPAIEITGTDDAPNTKANGHHRSLLGRHKHDHQGDTADRRSIGSIKKKAASALPGHQNKDPRLSSEQPALPNETNGTELSEKQDFQVPSAVPVLARSQVERPQQELTSIAHNKDHTEEPPPLGHPHQPPRQDVRLPAPIYSSENLSMEPRFPSLQERRHKVSLLVQVWLFIARLYIQTSAFEDAKGAIDEGSKLVDELELEVSSHSSSSKAFAEPGWGGGKSVEHLWADVYAERAYLAQACSAPHQALSYYETALSHFPDHPSATVGISELLLDIHSQNIPAEPPQPAHLSLALSTSVTTSDGAIAPLSGLVKSTSLGQPTAESKLPNTPEELNRLAARDRAYQLLSTLTKLGSGWDYSEAWYALARTHEEGGQIEKAKEVLWWCVELEDTRPLREWHSVGAGGYVL</sequence>
<gene>
    <name evidence="1" type="ORF">LTS18_004337</name>
</gene>
<comment type="caution">
    <text evidence="1">The sequence shown here is derived from an EMBL/GenBank/DDBJ whole genome shotgun (WGS) entry which is preliminary data.</text>
</comment>
<name>A0ACC3D5Z3_9PEZI</name>
<organism evidence="1 2">
    <name type="scientific">Coniosporium uncinatum</name>
    <dbReference type="NCBI Taxonomy" id="93489"/>
    <lineage>
        <taxon>Eukaryota</taxon>
        <taxon>Fungi</taxon>
        <taxon>Dikarya</taxon>
        <taxon>Ascomycota</taxon>
        <taxon>Pezizomycotina</taxon>
        <taxon>Dothideomycetes</taxon>
        <taxon>Dothideomycetes incertae sedis</taxon>
        <taxon>Coniosporium</taxon>
    </lineage>
</organism>
<evidence type="ECO:0000313" key="1">
    <source>
        <dbReference type="EMBL" id="KAK3062335.1"/>
    </source>
</evidence>
<protein>
    <submittedName>
        <fullName evidence="1">Uncharacterized protein</fullName>
    </submittedName>
</protein>